<protein>
    <submittedName>
        <fullName evidence="1">Uncharacterized protein</fullName>
    </submittedName>
</protein>
<organism evidence="1">
    <name type="scientific">marine sediment metagenome</name>
    <dbReference type="NCBI Taxonomy" id="412755"/>
    <lineage>
        <taxon>unclassified sequences</taxon>
        <taxon>metagenomes</taxon>
        <taxon>ecological metagenomes</taxon>
    </lineage>
</organism>
<gene>
    <name evidence="1" type="ORF">LCGC14_2854470</name>
</gene>
<name>A0A0F9AFW1_9ZZZZ</name>
<sequence length="126" mass="14355">ITGKLISYDPKTKAGVGSDDNVIRPLDFNKLFPQLEMDQGGFRWDSISYDFEGGMAIVEITFTKKVTVTEYDTSKDPPEPIAWKREKDSEFYKRQADTEKLIFTLFDGKSADDLYKITGEAKLIMP</sequence>
<accession>A0A0F9AFW1</accession>
<proteinExistence type="predicted"/>
<dbReference type="EMBL" id="LAZR01054995">
    <property type="protein sequence ID" value="KKK77354.1"/>
    <property type="molecule type" value="Genomic_DNA"/>
</dbReference>
<evidence type="ECO:0000313" key="1">
    <source>
        <dbReference type="EMBL" id="KKK77354.1"/>
    </source>
</evidence>
<comment type="caution">
    <text evidence="1">The sequence shown here is derived from an EMBL/GenBank/DDBJ whole genome shotgun (WGS) entry which is preliminary data.</text>
</comment>
<dbReference type="AlphaFoldDB" id="A0A0F9AFW1"/>
<reference evidence="1" key="1">
    <citation type="journal article" date="2015" name="Nature">
        <title>Complex archaea that bridge the gap between prokaryotes and eukaryotes.</title>
        <authorList>
            <person name="Spang A."/>
            <person name="Saw J.H."/>
            <person name="Jorgensen S.L."/>
            <person name="Zaremba-Niedzwiedzka K."/>
            <person name="Martijn J."/>
            <person name="Lind A.E."/>
            <person name="van Eijk R."/>
            <person name="Schleper C."/>
            <person name="Guy L."/>
            <person name="Ettema T.J."/>
        </authorList>
    </citation>
    <scope>NUCLEOTIDE SEQUENCE</scope>
</reference>
<feature type="non-terminal residue" evidence="1">
    <location>
        <position position="1"/>
    </location>
</feature>